<reference evidence="13 14" key="1">
    <citation type="submission" date="2021-12" db="EMBL/GenBank/DDBJ databases">
        <title>Genome seq of P8.</title>
        <authorList>
            <person name="Seo T."/>
        </authorList>
    </citation>
    <scope>NUCLEOTIDE SEQUENCE [LARGE SCALE GENOMIC DNA]</scope>
    <source>
        <strain evidence="13 14">P8</strain>
    </source>
</reference>
<dbReference type="Proteomes" id="UP001200741">
    <property type="component" value="Unassembled WGS sequence"/>
</dbReference>
<evidence type="ECO:0000256" key="1">
    <source>
        <dbReference type="ARBA" id="ARBA00004571"/>
    </source>
</evidence>
<keyword evidence="14" id="KW-1185">Reference proteome</keyword>
<keyword evidence="4" id="KW-1134">Transmembrane beta strand</keyword>
<dbReference type="Pfam" id="PF13609">
    <property type="entry name" value="Porin_4"/>
    <property type="match status" value="1"/>
</dbReference>
<dbReference type="SUPFAM" id="SSF56935">
    <property type="entry name" value="Porins"/>
    <property type="match status" value="1"/>
</dbReference>
<feature type="chain" id="PRO_5047489008" evidence="11">
    <location>
        <begin position="23"/>
        <end position="344"/>
    </location>
</feature>
<keyword evidence="10" id="KW-0998">Cell outer membrane</keyword>
<evidence type="ECO:0000256" key="9">
    <source>
        <dbReference type="ARBA" id="ARBA00023136"/>
    </source>
</evidence>
<evidence type="ECO:0000256" key="2">
    <source>
        <dbReference type="ARBA" id="ARBA00011233"/>
    </source>
</evidence>
<evidence type="ECO:0000256" key="8">
    <source>
        <dbReference type="ARBA" id="ARBA00023114"/>
    </source>
</evidence>
<keyword evidence="9" id="KW-0472">Membrane</keyword>
<feature type="domain" description="Porin" evidence="12">
    <location>
        <begin position="13"/>
        <end position="315"/>
    </location>
</feature>
<evidence type="ECO:0000256" key="7">
    <source>
        <dbReference type="ARBA" id="ARBA00023065"/>
    </source>
</evidence>
<keyword evidence="8" id="KW-0626">Porin</keyword>
<feature type="signal peptide" evidence="11">
    <location>
        <begin position="1"/>
        <end position="22"/>
    </location>
</feature>
<name>A0ABS8XZ47_9BURK</name>
<evidence type="ECO:0000313" key="13">
    <source>
        <dbReference type="EMBL" id="MCE4556555.1"/>
    </source>
</evidence>
<dbReference type="CDD" id="cd00342">
    <property type="entry name" value="gram_neg_porins"/>
    <property type="match status" value="1"/>
</dbReference>
<evidence type="ECO:0000259" key="12">
    <source>
        <dbReference type="Pfam" id="PF13609"/>
    </source>
</evidence>
<dbReference type="Gene3D" id="2.40.160.10">
    <property type="entry name" value="Porin"/>
    <property type="match status" value="1"/>
</dbReference>
<evidence type="ECO:0000256" key="4">
    <source>
        <dbReference type="ARBA" id="ARBA00022452"/>
    </source>
</evidence>
<dbReference type="InterPro" id="IPR033900">
    <property type="entry name" value="Gram_neg_porin_domain"/>
</dbReference>
<dbReference type="InterPro" id="IPR050298">
    <property type="entry name" value="Gram-neg_bact_OMP"/>
</dbReference>
<gene>
    <name evidence="13" type="ORF">LXT13_19340</name>
</gene>
<organism evidence="13 14">
    <name type="scientific">Pelomonas cellulosilytica</name>
    <dbReference type="NCBI Taxonomy" id="2906762"/>
    <lineage>
        <taxon>Bacteria</taxon>
        <taxon>Pseudomonadati</taxon>
        <taxon>Pseudomonadota</taxon>
        <taxon>Betaproteobacteria</taxon>
        <taxon>Burkholderiales</taxon>
        <taxon>Sphaerotilaceae</taxon>
        <taxon>Roseateles</taxon>
    </lineage>
</organism>
<dbReference type="PANTHER" id="PTHR34501:SF9">
    <property type="entry name" value="MAJOR OUTER MEMBRANE PROTEIN P.IA"/>
    <property type="match status" value="1"/>
</dbReference>
<comment type="caution">
    <text evidence="13">The sequence shown here is derived from an EMBL/GenBank/DDBJ whole genome shotgun (WGS) entry which is preliminary data.</text>
</comment>
<keyword evidence="3" id="KW-0813">Transport</keyword>
<comment type="subcellular location">
    <subcellularLocation>
        <location evidence="1">Cell outer membrane</location>
        <topology evidence="1">Multi-pass membrane protein</topology>
    </subcellularLocation>
</comment>
<proteinExistence type="predicted"/>
<protein>
    <submittedName>
        <fullName evidence="13">Porin</fullName>
    </submittedName>
</protein>
<evidence type="ECO:0000256" key="3">
    <source>
        <dbReference type="ARBA" id="ARBA00022448"/>
    </source>
</evidence>
<evidence type="ECO:0000256" key="11">
    <source>
        <dbReference type="SAM" id="SignalP"/>
    </source>
</evidence>
<evidence type="ECO:0000256" key="6">
    <source>
        <dbReference type="ARBA" id="ARBA00022729"/>
    </source>
</evidence>
<evidence type="ECO:0000313" key="14">
    <source>
        <dbReference type="Proteomes" id="UP001200741"/>
    </source>
</evidence>
<keyword evidence="7" id="KW-0406">Ion transport</keyword>
<evidence type="ECO:0000256" key="5">
    <source>
        <dbReference type="ARBA" id="ARBA00022692"/>
    </source>
</evidence>
<sequence>MWALLRFQAPLVLSLCAPPASRAEPSVSVYGLLDTTLRHATHADAGGSSLFSMNDGAFTGSRLGFRGTEDLSSGMKAFFSIEQGLDPSAGTLMQVTAAANYGQTAAPAGRAFGREALVGLNAGSAGTLTIGRQYTLANVYSGRFQPNANPNQEVLALLVGHQLIRQDNMVQYTVDAGPVSASVSATLGEGMNGASWAFAVAYKADGVDAAAYSSSMHNVDNSETRRVLGTGAAFKLASGWKAYLGTMKRRDSLSRQTNTVWVGALAYSAGSFVYTLSAGEDRQRRVAAGSRQLAWLHVDYLLSKRTDLYVVLDANRITGAYPLTAFMTHRGQQHGAALGVRHRF</sequence>
<keyword evidence="6 11" id="KW-0732">Signal</keyword>
<evidence type="ECO:0000256" key="10">
    <source>
        <dbReference type="ARBA" id="ARBA00023237"/>
    </source>
</evidence>
<accession>A0ABS8XZ47</accession>
<keyword evidence="5" id="KW-0812">Transmembrane</keyword>
<dbReference type="PANTHER" id="PTHR34501">
    <property type="entry name" value="PROTEIN YDDL-RELATED"/>
    <property type="match status" value="1"/>
</dbReference>
<dbReference type="InterPro" id="IPR023614">
    <property type="entry name" value="Porin_dom_sf"/>
</dbReference>
<comment type="subunit">
    <text evidence="2">Homotrimer.</text>
</comment>
<dbReference type="EMBL" id="JAJTWU010000008">
    <property type="protein sequence ID" value="MCE4556555.1"/>
    <property type="molecule type" value="Genomic_DNA"/>
</dbReference>